<reference evidence="2" key="1">
    <citation type="journal article" date="2014" name="Int. J. Syst. Evol. Microbiol.">
        <title>Complete genome sequence of Corynebacterium casei LMG S-19264T (=DSM 44701T), isolated from a smear-ripened cheese.</title>
        <authorList>
            <consortium name="US DOE Joint Genome Institute (JGI-PGF)"/>
            <person name="Walter F."/>
            <person name="Albersmeier A."/>
            <person name="Kalinowski J."/>
            <person name="Ruckert C."/>
        </authorList>
    </citation>
    <scope>NUCLEOTIDE SEQUENCE</scope>
    <source>
        <strain evidence="2">JCM 4477</strain>
    </source>
</reference>
<reference evidence="2" key="2">
    <citation type="submission" date="2020-09" db="EMBL/GenBank/DDBJ databases">
        <authorList>
            <person name="Sun Q."/>
            <person name="Ohkuma M."/>
        </authorList>
    </citation>
    <scope>NUCLEOTIDE SEQUENCE</scope>
    <source>
        <strain evidence="2">JCM 4477</strain>
    </source>
</reference>
<dbReference type="Proteomes" id="UP000630718">
    <property type="component" value="Unassembled WGS sequence"/>
</dbReference>
<sequence length="74" mass="7859">MKGDGGQPAGARLLLADDGPSVRDSAGRYLRFVGYKVRTGGTGHMGGNSLPSRNAYGRRDLEKVPRPGVMTGLW</sequence>
<feature type="region of interest" description="Disordered" evidence="1">
    <location>
        <begin position="41"/>
        <end position="62"/>
    </location>
</feature>
<dbReference type="AlphaFoldDB" id="A0A919AFB9"/>
<organism evidence="2 3">
    <name type="scientific">Streptomyces fumanus</name>
    <dbReference type="NCBI Taxonomy" id="67302"/>
    <lineage>
        <taxon>Bacteria</taxon>
        <taxon>Bacillati</taxon>
        <taxon>Actinomycetota</taxon>
        <taxon>Actinomycetes</taxon>
        <taxon>Kitasatosporales</taxon>
        <taxon>Streptomycetaceae</taxon>
        <taxon>Streptomyces</taxon>
    </lineage>
</organism>
<gene>
    <name evidence="2" type="ORF">GCM10018772_25060</name>
</gene>
<evidence type="ECO:0008006" key="4">
    <source>
        <dbReference type="Google" id="ProtNLM"/>
    </source>
</evidence>
<comment type="caution">
    <text evidence="2">The sequence shown here is derived from an EMBL/GenBank/DDBJ whole genome shotgun (WGS) entry which is preliminary data.</text>
</comment>
<keyword evidence="3" id="KW-1185">Reference proteome</keyword>
<name>A0A919AFB9_9ACTN</name>
<evidence type="ECO:0000313" key="2">
    <source>
        <dbReference type="EMBL" id="GHE99621.1"/>
    </source>
</evidence>
<proteinExistence type="predicted"/>
<protein>
    <recommendedName>
        <fullName evidence="4">Response regulatory domain-containing protein</fullName>
    </recommendedName>
</protein>
<accession>A0A919AFB9</accession>
<dbReference type="EMBL" id="BNBI01000005">
    <property type="protein sequence ID" value="GHE99621.1"/>
    <property type="molecule type" value="Genomic_DNA"/>
</dbReference>
<evidence type="ECO:0000313" key="3">
    <source>
        <dbReference type="Proteomes" id="UP000630718"/>
    </source>
</evidence>
<evidence type="ECO:0000256" key="1">
    <source>
        <dbReference type="SAM" id="MobiDB-lite"/>
    </source>
</evidence>